<evidence type="ECO:0000313" key="4">
    <source>
        <dbReference type="Proteomes" id="UP000825729"/>
    </source>
</evidence>
<keyword evidence="2" id="KW-0808">Transferase</keyword>
<dbReference type="Pfam" id="PF00201">
    <property type="entry name" value="UDPGT"/>
    <property type="match status" value="1"/>
</dbReference>
<dbReference type="InterPro" id="IPR002213">
    <property type="entry name" value="UDP_glucos_trans"/>
</dbReference>
<dbReference type="SUPFAM" id="SSF53756">
    <property type="entry name" value="UDP-Glycosyltransferase/glycogen phosphorylase"/>
    <property type="match status" value="1"/>
</dbReference>
<evidence type="ECO:0000256" key="2">
    <source>
        <dbReference type="ARBA" id="ARBA00022679"/>
    </source>
</evidence>
<dbReference type="GO" id="GO:0080044">
    <property type="term" value="F:quercetin 7-O-glucosyltransferase activity"/>
    <property type="evidence" value="ECO:0007669"/>
    <property type="project" value="TreeGrafter"/>
</dbReference>
<proteinExistence type="inferred from homology"/>
<gene>
    <name evidence="3" type="ORF">H6P81_020757</name>
</gene>
<evidence type="ECO:0000313" key="3">
    <source>
        <dbReference type="EMBL" id="KAG9440592.1"/>
    </source>
</evidence>
<dbReference type="FunFam" id="3.40.50.2000:FF:000061">
    <property type="entry name" value="UDP-glycosyltransferase 83A1"/>
    <property type="match status" value="1"/>
</dbReference>
<organism evidence="3 4">
    <name type="scientific">Aristolochia fimbriata</name>
    <name type="common">White veined hardy Dutchman's pipe vine</name>
    <dbReference type="NCBI Taxonomy" id="158543"/>
    <lineage>
        <taxon>Eukaryota</taxon>
        <taxon>Viridiplantae</taxon>
        <taxon>Streptophyta</taxon>
        <taxon>Embryophyta</taxon>
        <taxon>Tracheophyta</taxon>
        <taxon>Spermatophyta</taxon>
        <taxon>Magnoliopsida</taxon>
        <taxon>Magnoliidae</taxon>
        <taxon>Piperales</taxon>
        <taxon>Aristolochiaceae</taxon>
        <taxon>Aristolochia</taxon>
    </lineage>
</organism>
<comment type="caution">
    <text evidence="3">The sequence shown here is derived from an EMBL/GenBank/DDBJ whole genome shotgun (WGS) entry which is preliminary data.</text>
</comment>
<dbReference type="AlphaFoldDB" id="A0AAV7DZS4"/>
<comment type="similarity">
    <text evidence="1">Belongs to the UDP-glycosyltransferase family.</text>
</comment>
<name>A0AAV7DZS4_ARIFI</name>
<evidence type="ECO:0000256" key="1">
    <source>
        <dbReference type="ARBA" id="ARBA00009995"/>
    </source>
</evidence>
<dbReference type="CDD" id="cd03784">
    <property type="entry name" value="GT1_Gtf-like"/>
    <property type="match status" value="1"/>
</dbReference>
<dbReference type="Gene3D" id="3.40.50.2000">
    <property type="entry name" value="Glycogen Phosphorylase B"/>
    <property type="match status" value="2"/>
</dbReference>
<protein>
    <submittedName>
        <fullName evidence="3">Uncharacterized protein</fullName>
    </submittedName>
</protein>
<accession>A0AAV7DZS4</accession>
<dbReference type="EMBL" id="JAINDJ010000008">
    <property type="protein sequence ID" value="KAG9440592.1"/>
    <property type="molecule type" value="Genomic_DNA"/>
</dbReference>
<dbReference type="PANTHER" id="PTHR11926:SF1412">
    <property type="entry name" value="UDP-GLYCOSYLTRANSFERASE 83A1-LIKE"/>
    <property type="match status" value="1"/>
</dbReference>
<keyword evidence="4" id="KW-1185">Reference proteome</keyword>
<sequence>MAMVPDGSSSSTSELGEDRPLCEFIFGVFEQLLEDAMRRMNENGEDGISCVIADLCASAALSVANRMGIPRFGLWCPSAANLAVCLHIPKLIESGVVDGENGEILRSQMIKLSPTMPELSTSDLMWDCMIPTAKRAVFQLLLKASQTAAFLDGILCNSFPGIEATALDLIPEVVPIGPILSTKRKTMGQFWEEDSSCLNWLDQQKHRSVVYVAFGSFTIIDQTQYEELAAGLEQMGRPFLWVVRSDFINQSNVVYPENFLARIANRGKIVSWAPQQKVLSHPAIACFVSHCGWNSVTEGMSNGVPFLCWPYFADQFLNRKYVCEVWQIGIALKENENGIITRDEIEKKVEHILSEEEMKLRALKMKETAEETLAFDGTSFRNFDEFVERIKRV</sequence>
<dbReference type="GO" id="GO:0080043">
    <property type="term" value="F:quercetin 3-O-glucosyltransferase activity"/>
    <property type="evidence" value="ECO:0007669"/>
    <property type="project" value="TreeGrafter"/>
</dbReference>
<dbReference type="PANTHER" id="PTHR11926">
    <property type="entry name" value="GLUCOSYL/GLUCURONOSYL TRANSFERASES"/>
    <property type="match status" value="1"/>
</dbReference>
<dbReference type="Proteomes" id="UP000825729">
    <property type="component" value="Unassembled WGS sequence"/>
</dbReference>
<reference evidence="3 4" key="1">
    <citation type="submission" date="2021-07" db="EMBL/GenBank/DDBJ databases">
        <title>The Aristolochia fimbriata genome: insights into angiosperm evolution, floral development and chemical biosynthesis.</title>
        <authorList>
            <person name="Jiao Y."/>
        </authorList>
    </citation>
    <scope>NUCLEOTIDE SEQUENCE [LARGE SCALE GENOMIC DNA]</scope>
    <source>
        <strain evidence="3">IBCAS-2021</strain>
        <tissue evidence="3">Leaf</tissue>
    </source>
</reference>